<evidence type="ECO:0000256" key="8">
    <source>
        <dbReference type="ARBA" id="ARBA00022927"/>
    </source>
</evidence>
<gene>
    <name evidence="17" type="primary">exbB</name>
    <name evidence="17" type="ORF">ACFOMH_09920</name>
</gene>
<feature type="transmembrane region" description="Helical" evidence="14">
    <location>
        <begin position="333"/>
        <end position="354"/>
    </location>
</feature>
<evidence type="ECO:0000313" key="18">
    <source>
        <dbReference type="Proteomes" id="UP001595721"/>
    </source>
</evidence>
<dbReference type="EMBL" id="JBHRXJ010000006">
    <property type="protein sequence ID" value="MFC3528492.1"/>
    <property type="molecule type" value="Genomic_DNA"/>
</dbReference>
<evidence type="ECO:0000256" key="14">
    <source>
        <dbReference type="SAM" id="Phobius"/>
    </source>
</evidence>
<organism evidence="17 18">
    <name type="scientific">Paracoccus mangrovi</name>
    <dbReference type="NCBI Taxonomy" id="1715645"/>
    <lineage>
        <taxon>Bacteria</taxon>
        <taxon>Pseudomonadati</taxon>
        <taxon>Pseudomonadota</taxon>
        <taxon>Alphaproteobacteria</taxon>
        <taxon>Rhodobacterales</taxon>
        <taxon>Paracoccaceae</taxon>
        <taxon>Paracoccus</taxon>
    </lineage>
</organism>
<proteinExistence type="inferred from homology"/>
<feature type="compositionally biased region" description="Low complexity" evidence="13">
    <location>
        <begin position="31"/>
        <end position="76"/>
    </location>
</feature>
<keyword evidence="9 14" id="KW-1133">Transmembrane helix</keyword>
<keyword evidence="6" id="KW-0997">Cell inner membrane</keyword>
<dbReference type="InterPro" id="IPR002898">
    <property type="entry name" value="MotA_ExbB_proton_chnl"/>
</dbReference>
<evidence type="ECO:0000256" key="4">
    <source>
        <dbReference type="ARBA" id="ARBA00022448"/>
    </source>
</evidence>
<name>A0ABV7R405_9RHOB</name>
<evidence type="ECO:0000313" key="17">
    <source>
        <dbReference type="EMBL" id="MFC3528492.1"/>
    </source>
</evidence>
<feature type="transmembrane region" description="Helical" evidence="14">
    <location>
        <begin position="176"/>
        <end position="201"/>
    </location>
</feature>
<evidence type="ECO:0000256" key="6">
    <source>
        <dbReference type="ARBA" id="ARBA00022519"/>
    </source>
</evidence>
<dbReference type="PANTHER" id="PTHR30625:SF16">
    <property type="entry name" value="BIOPOLYMER TRANSPORT PROTEIN EXBB"/>
    <property type="match status" value="1"/>
</dbReference>
<feature type="transmembrane region" description="Helical" evidence="14">
    <location>
        <begin position="288"/>
        <end position="313"/>
    </location>
</feature>
<evidence type="ECO:0000256" key="13">
    <source>
        <dbReference type="SAM" id="MobiDB-lite"/>
    </source>
</evidence>
<dbReference type="PROSITE" id="PS51318">
    <property type="entry name" value="TAT"/>
    <property type="match status" value="1"/>
</dbReference>
<evidence type="ECO:0000256" key="2">
    <source>
        <dbReference type="ARBA" id="ARBA00011471"/>
    </source>
</evidence>
<keyword evidence="7 14" id="KW-0812">Transmembrane</keyword>
<feature type="compositionally biased region" description="Low complexity" evidence="13">
    <location>
        <begin position="100"/>
        <end position="124"/>
    </location>
</feature>
<keyword evidence="15" id="KW-0732">Signal</keyword>
<evidence type="ECO:0000256" key="9">
    <source>
        <dbReference type="ARBA" id="ARBA00022989"/>
    </source>
</evidence>
<keyword evidence="18" id="KW-1185">Reference proteome</keyword>
<evidence type="ECO:0000256" key="7">
    <source>
        <dbReference type="ARBA" id="ARBA00022692"/>
    </source>
</evidence>
<evidence type="ECO:0000259" key="16">
    <source>
        <dbReference type="Pfam" id="PF01618"/>
    </source>
</evidence>
<accession>A0ABV7R405</accession>
<dbReference type="InterPro" id="IPR006311">
    <property type="entry name" value="TAT_signal"/>
</dbReference>
<dbReference type="Pfam" id="PF01618">
    <property type="entry name" value="MotA_ExbB"/>
    <property type="match status" value="1"/>
</dbReference>
<feature type="chain" id="PRO_5045652298" description="Biopolymer transport protein ExbB" evidence="15">
    <location>
        <begin position="32"/>
        <end position="391"/>
    </location>
</feature>
<dbReference type="InterPro" id="IPR050790">
    <property type="entry name" value="ExbB/TolQ_transport"/>
</dbReference>
<reference evidence="18" key="1">
    <citation type="journal article" date="2019" name="Int. J. Syst. Evol. Microbiol.">
        <title>The Global Catalogue of Microorganisms (GCM) 10K type strain sequencing project: providing services to taxonomists for standard genome sequencing and annotation.</title>
        <authorList>
            <consortium name="The Broad Institute Genomics Platform"/>
            <consortium name="The Broad Institute Genome Sequencing Center for Infectious Disease"/>
            <person name="Wu L."/>
            <person name="Ma J."/>
        </authorList>
    </citation>
    <scope>NUCLEOTIDE SEQUENCE [LARGE SCALE GENOMIC DNA]</scope>
    <source>
        <strain evidence="18">KCTC 42899</strain>
    </source>
</reference>
<feature type="region of interest" description="Disordered" evidence="13">
    <location>
        <begin position="31"/>
        <end position="144"/>
    </location>
</feature>
<dbReference type="PANTHER" id="PTHR30625">
    <property type="entry name" value="PROTEIN TOLQ"/>
    <property type="match status" value="1"/>
</dbReference>
<comment type="function">
    <text evidence="11">Involved in the TonB-dependent energy-dependent transport of various receptor-bound substrates. Protects ExbD from proteolytic degradation and functionally stabilizes TonB.</text>
</comment>
<comment type="similarity">
    <text evidence="12">Belongs to the exbB/tolQ family.</text>
</comment>
<evidence type="ECO:0000256" key="3">
    <source>
        <dbReference type="ARBA" id="ARBA00022093"/>
    </source>
</evidence>
<dbReference type="RefSeq" id="WP_377744243.1">
    <property type="nucleotide sequence ID" value="NZ_JBHRXJ010000006.1"/>
</dbReference>
<feature type="domain" description="MotA/TolQ/ExbB proton channel" evidence="16">
    <location>
        <begin position="260"/>
        <end position="359"/>
    </location>
</feature>
<comment type="subunit">
    <text evidence="2">The accessory proteins ExbB and ExbD seem to form a complex with TonB.</text>
</comment>
<evidence type="ECO:0000256" key="12">
    <source>
        <dbReference type="RuleBase" id="RU004057"/>
    </source>
</evidence>
<keyword evidence="5" id="KW-1003">Cell membrane</keyword>
<keyword evidence="10 14" id="KW-0472">Membrane</keyword>
<dbReference type="NCBIfam" id="TIGR02797">
    <property type="entry name" value="exbB"/>
    <property type="match status" value="1"/>
</dbReference>
<comment type="caution">
    <text evidence="17">The sequence shown here is derived from an EMBL/GenBank/DDBJ whole genome shotgun (WGS) entry which is preliminary data.</text>
</comment>
<dbReference type="InterPro" id="IPR014164">
    <property type="entry name" value="TonB_ExbB_1"/>
</dbReference>
<dbReference type="Proteomes" id="UP001595721">
    <property type="component" value="Unassembled WGS sequence"/>
</dbReference>
<evidence type="ECO:0000256" key="15">
    <source>
        <dbReference type="SAM" id="SignalP"/>
    </source>
</evidence>
<evidence type="ECO:0000256" key="11">
    <source>
        <dbReference type="ARBA" id="ARBA00024816"/>
    </source>
</evidence>
<evidence type="ECO:0000256" key="5">
    <source>
        <dbReference type="ARBA" id="ARBA00022475"/>
    </source>
</evidence>
<comment type="subcellular location">
    <subcellularLocation>
        <location evidence="1">Cell inner membrane</location>
        <topology evidence="1">Multi-pass membrane protein</topology>
    </subcellularLocation>
    <subcellularLocation>
        <location evidence="12">Membrane</location>
        <topology evidence="12">Multi-pass membrane protein</topology>
    </subcellularLocation>
</comment>
<sequence length="391" mass="39406">MKLSSRRGLGTSTGLAALVLAAALVSDPVLGSSAAAQESPAPATGTVAPTGTAVDTSPQPATQPAQTAPASGATPSQAEPGAAPSTDARPAAVTPPPGPDTASPAPTIAEPAATPPQNTAAQDTNPQEKAAENTTATAPDFLPQSMRETLTPMLAARDPNLPHDLSPLGMFMAADWVVKAVMIGLAIASVITWTVLVVKLLELVAASRRAQAGIRRVEHAPSLPAALASVGSRRDPVSRMVRAAAGEYDRSAPALDRAGDAGVKERVGSHLDRIQAAAGRRMGRGTGVLATIGSTAPFVGLFGTVWGIMNSFIGISEAQTTNLAVVAPGIAEALLATAIGLVAAIPAVVIYNVFARAITGYRLRLANAAAGVGRLVSRDLDFRGSAAVAGE</sequence>
<feature type="signal peptide" evidence="15">
    <location>
        <begin position="1"/>
        <end position="31"/>
    </location>
</feature>
<protein>
    <recommendedName>
        <fullName evidence="3">Biopolymer transport protein ExbB</fullName>
    </recommendedName>
</protein>
<keyword evidence="8 12" id="KW-0653">Protein transport</keyword>
<keyword evidence="4 12" id="KW-0813">Transport</keyword>
<evidence type="ECO:0000256" key="10">
    <source>
        <dbReference type="ARBA" id="ARBA00023136"/>
    </source>
</evidence>
<evidence type="ECO:0000256" key="1">
    <source>
        <dbReference type="ARBA" id="ARBA00004429"/>
    </source>
</evidence>